<reference evidence="4 5" key="1">
    <citation type="journal article" date="2020" name="G3 (Bethesda)">
        <title>Improved Reference Genome for Cyclotella cryptica CCMP332, a Model for Cell Wall Morphogenesis, Salinity Adaptation, and Lipid Production in Diatoms (Bacillariophyta).</title>
        <authorList>
            <person name="Roberts W.R."/>
            <person name="Downey K.M."/>
            <person name="Ruck E.C."/>
            <person name="Traller J.C."/>
            <person name="Alverson A.J."/>
        </authorList>
    </citation>
    <scope>NUCLEOTIDE SEQUENCE [LARGE SCALE GENOMIC DNA]</scope>
    <source>
        <strain evidence="4 5">CCMP332</strain>
    </source>
</reference>
<dbReference type="EMBL" id="JABMIG020000067">
    <property type="protein sequence ID" value="KAL3795902.1"/>
    <property type="molecule type" value="Genomic_DNA"/>
</dbReference>
<dbReference type="Proteomes" id="UP001516023">
    <property type="component" value="Unassembled WGS sequence"/>
</dbReference>
<dbReference type="SMART" id="SM01227">
    <property type="entry name" value="GCK"/>
    <property type="match status" value="1"/>
</dbReference>
<dbReference type="Pfam" id="PF07802">
    <property type="entry name" value="GCK"/>
    <property type="match status" value="1"/>
</dbReference>
<organism evidence="4 5">
    <name type="scientific">Cyclotella cryptica</name>
    <dbReference type="NCBI Taxonomy" id="29204"/>
    <lineage>
        <taxon>Eukaryota</taxon>
        <taxon>Sar</taxon>
        <taxon>Stramenopiles</taxon>
        <taxon>Ochrophyta</taxon>
        <taxon>Bacillariophyta</taxon>
        <taxon>Coscinodiscophyceae</taxon>
        <taxon>Thalassiosirophycidae</taxon>
        <taxon>Stephanodiscales</taxon>
        <taxon>Stephanodiscaceae</taxon>
        <taxon>Cyclotella</taxon>
    </lineage>
</organism>
<dbReference type="PROSITE" id="PS51808">
    <property type="entry name" value="CHCH"/>
    <property type="match status" value="1"/>
</dbReference>
<sequence length="276" mass="30812">MQHLAAHRVVTRLHFATSALVTVGGACLGMILHSPSSTCSTETERPQRRPPKFGTSIPRKSTRGALTLSINVEEVNDQREDCPLCKKFSRGPCGDIFKRWLDCTDQHPGKDPDGAPMHLSKCSEFAENLAECLEEHSEYYEKDETKGDDEHETQLKDAWKEFVTEMEDQISKGIYKLQSYPANIDPTIHVRFESLTGAAYFKPNLNVSSIVAAYIFDNNGNVLAAGSKNDMDIGGPCVLMFDLSPNMKSATFRAIYEKEEDSVTVFSKTLLVPRKK</sequence>
<comment type="caution">
    <text evidence="4">The sequence shown here is derived from an EMBL/GenBank/DDBJ whole genome shotgun (WGS) entry which is preliminary data.</text>
</comment>
<dbReference type="PANTHER" id="PTHR34357">
    <property type="entry name" value="F7A19.14 PROTEIN-RELATED"/>
    <property type="match status" value="1"/>
</dbReference>
<keyword evidence="2" id="KW-0812">Transmembrane</keyword>
<evidence type="ECO:0000256" key="1">
    <source>
        <dbReference type="SAM" id="MobiDB-lite"/>
    </source>
</evidence>
<gene>
    <name evidence="4" type="ORF">HJC23_002173</name>
</gene>
<keyword evidence="5" id="KW-1185">Reference proteome</keyword>
<feature type="transmembrane region" description="Helical" evidence="2">
    <location>
        <begin position="12"/>
        <end position="32"/>
    </location>
</feature>
<feature type="region of interest" description="Disordered" evidence="1">
    <location>
        <begin position="36"/>
        <end position="59"/>
    </location>
</feature>
<proteinExistence type="predicted"/>
<evidence type="ECO:0000256" key="2">
    <source>
        <dbReference type="SAM" id="Phobius"/>
    </source>
</evidence>
<dbReference type="PANTHER" id="PTHR34357:SF2">
    <property type="entry name" value="F26F24.3-RELATED"/>
    <property type="match status" value="1"/>
</dbReference>
<dbReference type="InterPro" id="IPR012891">
    <property type="entry name" value="GCK_dom"/>
</dbReference>
<name>A0ABD3Q750_9STRA</name>
<protein>
    <recommendedName>
        <fullName evidence="3">GCK domain-containing protein</fullName>
    </recommendedName>
</protein>
<evidence type="ECO:0000313" key="5">
    <source>
        <dbReference type="Proteomes" id="UP001516023"/>
    </source>
</evidence>
<evidence type="ECO:0000259" key="3">
    <source>
        <dbReference type="SMART" id="SM01227"/>
    </source>
</evidence>
<feature type="domain" description="GCK" evidence="3">
    <location>
        <begin position="80"/>
        <end position="155"/>
    </location>
</feature>
<keyword evidence="2" id="KW-0472">Membrane</keyword>
<dbReference type="Gene3D" id="1.10.287.2900">
    <property type="match status" value="1"/>
</dbReference>
<accession>A0ABD3Q750</accession>
<keyword evidence="2" id="KW-1133">Transmembrane helix</keyword>
<evidence type="ECO:0000313" key="4">
    <source>
        <dbReference type="EMBL" id="KAL3795902.1"/>
    </source>
</evidence>
<dbReference type="AlphaFoldDB" id="A0ABD3Q750"/>